<accession>A0AAW7XMW4</accession>
<name>A0AAW7XMW4_9GAMM</name>
<proteinExistence type="predicted"/>
<dbReference type="AlphaFoldDB" id="A0AAW7XMW4"/>
<feature type="domain" description="G" evidence="1">
    <location>
        <begin position="6"/>
        <end position="106"/>
    </location>
</feature>
<reference evidence="2" key="1">
    <citation type="submission" date="2023-07" db="EMBL/GenBank/DDBJ databases">
        <title>Genome content predicts the carbon catabolic preferences of heterotrophic bacteria.</title>
        <authorList>
            <person name="Gralka M."/>
        </authorList>
    </citation>
    <scope>NUCLEOTIDE SEQUENCE</scope>
    <source>
        <strain evidence="2">I2M16</strain>
    </source>
</reference>
<dbReference type="Pfam" id="PF01926">
    <property type="entry name" value="MMR_HSR1"/>
    <property type="match status" value="1"/>
</dbReference>
<dbReference type="PANTHER" id="PTHR42708:SF1">
    <property type="entry name" value="GLIDING MOTILITY PROTEIN MGLA"/>
    <property type="match status" value="1"/>
</dbReference>
<dbReference type="RefSeq" id="WP_303550655.1">
    <property type="nucleotide sequence ID" value="NZ_JAUOPG010000007.1"/>
</dbReference>
<dbReference type="EMBL" id="JAUOPG010000007">
    <property type="protein sequence ID" value="MDO6454155.1"/>
    <property type="molecule type" value="Genomic_DNA"/>
</dbReference>
<comment type="caution">
    <text evidence="2">The sequence shown here is derived from an EMBL/GenBank/DDBJ whole genome shotgun (WGS) entry which is preliminary data.</text>
</comment>
<dbReference type="GO" id="GO:0005525">
    <property type="term" value="F:GTP binding"/>
    <property type="evidence" value="ECO:0007669"/>
    <property type="project" value="InterPro"/>
</dbReference>
<dbReference type="Gene3D" id="3.40.50.300">
    <property type="entry name" value="P-loop containing nucleotide triphosphate hydrolases"/>
    <property type="match status" value="1"/>
</dbReference>
<dbReference type="InterPro" id="IPR006073">
    <property type="entry name" value="GTP-bd"/>
</dbReference>
<organism evidence="2 3">
    <name type="scientific">Neptunomonas phycophila</name>
    <dbReference type="NCBI Taxonomy" id="1572645"/>
    <lineage>
        <taxon>Bacteria</taxon>
        <taxon>Pseudomonadati</taxon>
        <taxon>Pseudomonadota</taxon>
        <taxon>Gammaproteobacteria</taxon>
        <taxon>Oceanospirillales</taxon>
        <taxon>Oceanospirillaceae</taxon>
        <taxon>Neptunomonas</taxon>
    </lineage>
</organism>
<sequence>MISHKLVLIGPVGAGKTTAINTLSGSDAVSTDVKASDITGNRKQTTTVALDYGQLTLGDQHHIRFYGAPGQYRFNFMWDVLTSDLAHDANKCILLLDNTRNQPQRDLTFYIDEFSQLIQRTGLLIGVTQSDIRSEPSLAHYQAWIDELGIQADIHFFDARSRQSVLSLVQHALTDRIASECWTPLLEQSQDMPILASSPDGTPQEPPLLMVNDYLGDKLIMKDSIVDDVMTIKGVEGAVLANDMGDVLTSSLDDPLLEEYIGFMAGMIPAFHATTQFDPAKSILIKSPKGSSINVFIEEDQVLGIIANQRTSARMLKQQVEDMLQWT</sequence>
<dbReference type="PANTHER" id="PTHR42708">
    <property type="entry name" value="ATP/GTP-BINDING PROTEIN-RELATED"/>
    <property type="match status" value="1"/>
</dbReference>
<evidence type="ECO:0000313" key="2">
    <source>
        <dbReference type="EMBL" id="MDO6454155.1"/>
    </source>
</evidence>
<dbReference type="InterPro" id="IPR052705">
    <property type="entry name" value="Gliding_Motility_GTPase"/>
</dbReference>
<dbReference type="InterPro" id="IPR027417">
    <property type="entry name" value="P-loop_NTPase"/>
</dbReference>
<gene>
    <name evidence="2" type="ORF">Q4490_11345</name>
</gene>
<evidence type="ECO:0000259" key="1">
    <source>
        <dbReference type="Pfam" id="PF01926"/>
    </source>
</evidence>
<evidence type="ECO:0000313" key="3">
    <source>
        <dbReference type="Proteomes" id="UP001169862"/>
    </source>
</evidence>
<dbReference type="SUPFAM" id="SSF52540">
    <property type="entry name" value="P-loop containing nucleoside triphosphate hydrolases"/>
    <property type="match status" value="1"/>
</dbReference>
<dbReference type="CDD" id="cd00882">
    <property type="entry name" value="Ras_like_GTPase"/>
    <property type="match status" value="1"/>
</dbReference>
<protein>
    <submittedName>
        <fullName evidence="2">ATP/GTP-binding protein</fullName>
    </submittedName>
</protein>
<dbReference type="Proteomes" id="UP001169862">
    <property type="component" value="Unassembled WGS sequence"/>
</dbReference>